<comment type="caution">
    <text evidence="2">The sequence shown here is derived from an EMBL/GenBank/DDBJ whole genome shotgun (WGS) entry which is preliminary data.</text>
</comment>
<protein>
    <submittedName>
        <fullName evidence="2">959_t:CDS:1</fullName>
    </submittedName>
</protein>
<keyword evidence="1" id="KW-0472">Membrane</keyword>
<sequence>SDHRKVLLSCSSVIKFSVVAFMSLLELFSWAEEISLVVFPIRFV</sequence>
<evidence type="ECO:0000313" key="3">
    <source>
        <dbReference type="Proteomes" id="UP000789342"/>
    </source>
</evidence>
<dbReference type="AlphaFoldDB" id="A0A9N8W2H4"/>
<dbReference type="Proteomes" id="UP000789342">
    <property type="component" value="Unassembled WGS sequence"/>
</dbReference>
<reference evidence="2" key="1">
    <citation type="submission" date="2021-06" db="EMBL/GenBank/DDBJ databases">
        <authorList>
            <person name="Kallberg Y."/>
            <person name="Tangrot J."/>
            <person name="Rosling A."/>
        </authorList>
    </citation>
    <scope>NUCLEOTIDE SEQUENCE</scope>
    <source>
        <strain evidence="2">CL551</strain>
    </source>
</reference>
<accession>A0A9N8W2H4</accession>
<evidence type="ECO:0000256" key="1">
    <source>
        <dbReference type="SAM" id="Phobius"/>
    </source>
</evidence>
<gene>
    <name evidence="2" type="ORF">AMORRO_LOCUS2022</name>
</gene>
<keyword evidence="3" id="KW-1185">Reference proteome</keyword>
<evidence type="ECO:0000313" key="2">
    <source>
        <dbReference type="EMBL" id="CAG8474798.1"/>
    </source>
</evidence>
<feature type="transmembrane region" description="Helical" evidence="1">
    <location>
        <begin position="12"/>
        <end position="31"/>
    </location>
</feature>
<proteinExistence type="predicted"/>
<dbReference type="EMBL" id="CAJVPV010000809">
    <property type="protein sequence ID" value="CAG8474798.1"/>
    <property type="molecule type" value="Genomic_DNA"/>
</dbReference>
<keyword evidence="1" id="KW-0812">Transmembrane</keyword>
<feature type="non-terminal residue" evidence="2">
    <location>
        <position position="1"/>
    </location>
</feature>
<keyword evidence="1" id="KW-1133">Transmembrane helix</keyword>
<name>A0A9N8W2H4_9GLOM</name>
<organism evidence="2 3">
    <name type="scientific">Acaulospora morrowiae</name>
    <dbReference type="NCBI Taxonomy" id="94023"/>
    <lineage>
        <taxon>Eukaryota</taxon>
        <taxon>Fungi</taxon>
        <taxon>Fungi incertae sedis</taxon>
        <taxon>Mucoromycota</taxon>
        <taxon>Glomeromycotina</taxon>
        <taxon>Glomeromycetes</taxon>
        <taxon>Diversisporales</taxon>
        <taxon>Acaulosporaceae</taxon>
        <taxon>Acaulospora</taxon>
    </lineage>
</organism>